<dbReference type="GO" id="GO:0097546">
    <property type="term" value="C:ciliary base"/>
    <property type="evidence" value="ECO:0007669"/>
    <property type="project" value="TreeGrafter"/>
</dbReference>
<dbReference type="Proteomes" id="UP000187209">
    <property type="component" value="Unassembled WGS sequence"/>
</dbReference>
<protein>
    <recommendedName>
        <fullName evidence="4">Cilia- and flagella-associated protein 36</fullName>
    </recommendedName>
    <alternativeName>
        <fullName evidence="9">Coiled-coil domain-containing protein 104</fullName>
    </alternativeName>
</protein>
<name>A0A1R2CPK5_9CILI</name>
<proteinExistence type="inferred from homology"/>
<evidence type="ECO:0000256" key="1">
    <source>
        <dbReference type="ARBA" id="ARBA00004138"/>
    </source>
</evidence>
<dbReference type="InterPro" id="IPR042541">
    <property type="entry name" value="BART_sf"/>
</dbReference>
<evidence type="ECO:0000256" key="6">
    <source>
        <dbReference type="ARBA" id="ARBA00023054"/>
    </source>
</evidence>
<evidence type="ECO:0000313" key="12">
    <source>
        <dbReference type="Proteomes" id="UP000187209"/>
    </source>
</evidence>
<evidence type="ECO:0000256" key="9">
    <source>
        <dbReference type="ARBA" id="ARBA00031593"/>
    </source>
</evidence>
<evidence type="ECO:0000256" key="5">
    <source>
        <dbReference type="ARBA" id="ARBA00022490"/>
    </source>
</evidence>
<comment type="similarity">
    <text evidence="3">Belongs to the CFAP36 family.</text>
</comment>
<accession>A0A1R2CPK5</accession>
<dbReference type="GO" id="GO:0005930">
    <property type="term" value="C:axoneme"/>
    <property type="evidence" value="ECO:0007669"/>
    <property type="project" value="TreeGrafter"/>
</dbReference>
<comment type="subcellular location">
    <subcellularLocation>
        <location evidence="1">Cell projection</location>
        <location evidence="1">Cilium</location>
    </subcellularLocation>
    <subcellularLocation>
        <location evidence="2">Cytoplasm</location>
    </subcellularLocation>
</comment>
<dbReference type="OrthoDB" id="10365563at2759"/>
<dbReference type="PANTHER" id="PTHR21532">
    <property type="entry name" value="PHOSPHODIESTERASE HL"/>
    <property type="match status" value="1"/>
</dbReference>
<evidence type="ECO:0000256" key="2">
    <source>
        <dbReference type="ARBA" id="ARBA00004496"/>
    </source>
</evidence>
<keyword evidence="5" id="KW-0963">Cytoplasm</keyword>
<organism evidence="11 12">
    <name type="scientific">Stentor coeruleus</name>
    <dbReference type="NCBI Taxonomy" id="5963"/>
    <lineage>
        <taxon>Eukaryota</taxon>
        <taxon>Sar</taxon>
        <taxon>Alveolata</taxon>
        <taxon>Ciliophora</taxon>
        <taxon>Postciliodesmatophora</taxon>
        <taxon>Heterotrichea</taxon>
        <taxon>Heterotrichida</taxon>
        <taxon>Stentoridae</taxon>
        <taxon>Stentor</taxon>
    </lineage>
</organism>
<keyword evidence="7" id="KW-0969">Cilium</keyword>
<comment type="caution">
    <text evidence="11">The sequence shown here is derived from an EMBL/GenBank/DDBJ whole genome shotgun (WGS) entry which is preliminary data.</text>
</comment>
<evidence type="ECO:0000256" key="8">
    <source>
        <dbReference type="ARBA" id="ARBA00023273"/>
    </source>
</evidence>
<dbReference type="Pfam" id="PF11527">
    <property type="entry name" value="ARL2_Bind_BART"/>
    <property type="match status" value="1"/>
</dbReference>
<dbReference type="InterPro" id="IPR023379">
    <property type="entry name" value="BART_dom"/>
</dbReference>
<keyword evidence="12" id="KW-1185">Reference proteome</keyword>
<evidence type="ECO:0000256" key="4">
    <source>
        <dbReference type="ARBA" id="ARBA00021815"/>
    </source>
</evidence>
<evidence type="ECO:0000259" key="10">
    <source>
        <dbReference type="Pfam" id="PF11527"/>
    </source>
</evidence>
<dbReference type="EMBL" id="MPUH01000093">
    <property type="protein sequence ID" value="OMJ90913.1"/>
    <property type="molecule type" value="Genomic_DNA"/>
</dbReference>
<evidence type="ECO:0000256" key="3">
    <source>
        <dbReference type="ARBA" id="ARBA00007460"/>
    </source>
</evidence>
<dbReference type="Gene3D" id="1.20.1520.10">
    <property type="entry name" value="ADP-ribosylation factor-like 2-binding protein, domain"/>
    <property type="match status" value="1"/>
</dbReference>
<dbReference type="AlphaFoldDB" id="A0A1R2CPK5"/>
<evidence type="ECO:0000313" key="11">
    <source>
        <dbReference type="EMBL" id="OMJ90913.1"/>
    </source>
</evidence>
<dbReference type="InterPro" id="IPR038888">
    <property type="entry name" value="CFAP36"/>
</dbReference>
<dbReference type="PANTHER" id="PTHR21532:SF0">
    <property type="entry name" value="CILIA- AND FLAGELLA-ASSOCIATED PROTEIN 36"/>
    <property type="match status" value="1"/>
</dbReference>
<sequence length="127" mass="15076">MNENLEDTIQVLIQLEKVFTEPEFICDIEELLNSNLTLFDDGEQSIQCHEIYLQFTSKVEKVLEDFVRIQSISEETVFIYCKQLYENDPHALTCFEYILAACDYNDFLEMMLTRKNLLEWRGEQDLS</sequence>
<keyword evidence="8" id="KW-0966">Cell projection</keyword>
<keyword evidence="6" id="KW-0175">Coiled coil</keyword>
<evidence type="ECO:0000256" key="7">
    <source>
        <dbReference type="ARBA" id="ARBA00023069"/>
    </source>
</evidence>
<reference evidence="11 12" key="1">
    <citation type="submission" date="2016-11" db="EMBL/GenBank/DDBJ databases">
        <title>The macronuclear genome of Stentor coeruleus: a giant cell with tiny introns.</title>
        <authorList>
            <person name="Slabodnick M."/>
            <person name="Ruby J.G."/>
            <person name="Reiff S.B."/>
            <person name="Swart E.C."/>
            <person name="Gosai S."/>
            <person name="Prabakaran S."/>
            <person name="Witkowska E."/>
            <person name="Larue G.E."/>
            <person name="Fisher S."/>
            <person name="Freeman R.M."/>
            <person name="Gunawardena J."/>
            <person name="Chu W."/>
            <person name="Stover N.A."/>
            <person name="Gregory B.D."/>
            <person name="Nowacki M."/>
            <person name="Derisi J."/>
            <person name="Roy S.W."/>
            <person name="Marshall W.F."/>
            <person name="Sood P."/>
        </authorList>
    </citation>
    <scope>NUCLEOTIDE SEQUENCE [LARGE SCALE GENOMIC DNA]</scope>
    <source>
        <strain evidence="11">WM001</strain>
    </source>
</reference>
<gene>
    <name evidence="11" type="ORF">SteCoe_6677</name>
</gene>
<feature type="domain" description="BART" evidence="10">
    <location>
        <begin position="10"/>
        <end position="119"/>
    </location>
</feature>